<reference evidence="2" key="1">
    <citation type="journal article" date="2023" name="G3 (Bethesda)">
        <title>A reference genome for the long-term kleptoplast-retaining sea slug Elysia crispata morphotype clarki.</title>
        <authorList>
            <person name="Eastman K.E."/>
            <person name="Pendleton A.L."/>
            <person name="Shaikh M.A."/>
            <person name="Suttiyut T."/>
            <person name="Ogas R."/>
            <person name="Tomko P."/>
            <person name="Gavelis G."/>
            <person name="Widhalm J.R."/>
            <person name="Wisecaver J.H."/>
        </authorList>
    </citation>
    <scope>NUCLEOTIDE SEQUENCE</scope>
    <source>
        <strain evidence="2">ECLA1</strain>
    </source>
</reference>
<keyword evidence="1" id="KW-1133">Transmembrane helix</keyword>
<protein>
    <submittedName>
        <fullName evidence="2">Uncharacterized protein</fullName>
    </submittedName>
</protein>
<proteinExistence type="predicted"/>
<dbReference type="EMBL" id="JAWDGP010007852">
    <property type="protein sequence ID" value="KAK3702792.1"/>
    <property type="molecule type" value="Genomic_DNA"/>
</dbReference>
<gene>
    <name evidence="2" type="ORF">RRG08_042776</name>
</gene>
<organism evidence="2 3">
    <name type="scientific">Elysia crispata</name>
    <name type="common">lettuce slug</name>
    <dbReference type="NCBI Taxonomy" id="231223"/>
    <lineage>
        <taxon>Eukaryota</taxon>
        <taxon>Metazoa</taxon>
        <taxon>Spiralia</taxon>
        <taxon>Lophotrochozoa</taxon>
        <taxon>Mollusca</taxon>
        <taxon>Gastropoda</taxon>
        <taxon>Heterobranchia</taxon>
        <taxon>Euthyneura</taxon>
        <taxon>Panpulmonata</taxon>
        <taxon>Sacoglossa</taxon>
        <taxon>Placobranchoidea</taxon>
        <taxon>Plakobranchidae</taxon>
        <taxon>Elysia</taxon>
    </lineage>
</organism>
<sequence length="129" mass="14804">MPTYAPHTSAYLVILKNQHHKFLEIHVRTEQWPDFCHRAAGHRRFPGSSQPPQTNTASICQRKMFYSRVSVFTCQCQSFGIKRYDHHSRERHIHHSPNLAVIIVALCASSWLIWPVDSAALWPAGSSRA</sequence>
<evidence type="ECO:0000313" key="2">
    <source>
        <dbReference type="EMBL" id="KAK3702792.1"/>
    </source>
</evidence>
<keyword evidence="3" id="KW-1185">Reference proteome</keyword>
<comment type="caution">
    <text evidence="2">The sequence shown here is derived from an EMBL/GenBank/DDBJ whole genome shotgun (WGS) entry which is preliminary data.</text>
</comment>
<evidence type="ECO:0000256" key="1">
    <source>
        <dbReference type="SAM" id="Phobius"/>
    </source>
</evidence>
<feature type="transmembrane region" description="Helical" evidence="1">
    <location>
        <begin position="97"/>
        <end position="114"/>
    </location>
</feature>
<dbReference type="AlphaFoldDB" id="A0AAE0XQH8"/>
<keyword evidence="1" id="KW-0472">Membrane</keyword>
<name>A0AAE0XQH8_9GAST</name>
<evidence type="ECO:0000313" key="3">
    <source>
        <dbReference type="Proteomes" id="UP001283361"/>
    </source>
</evidence>
<dbReference type="Proteomes" id="UP001283361">
    <property type="component" value="Unassembled WGS sequence"/>
</dbReference>
<accession>A0AAE0XQH8</accession>
<keyword evidence="1" id="KW-0812">Transmembrane</keyword>